<dbReference type="RefSeq" id="WP_371438774.1">
    <property type="nucleotide sequence ID" value="NZ_JBHSRS010000084.1"/>
</dbReference>
<protein>
    <submittedName>
        <fullName evidence="3">Bug family tripartite tricarboxylate transporter substrate binding protein</fullName>
    </submittedName>
</protein>
<accession>A0ABW1U496</accession>
<gene>
    <name evidence="3" type="ORF">ACFQND_25105</name>
</gene>
<dbReference type="EMBL" id="JBHSRS010000084">
    <property type="protein sequence ID" value="MFC6284517.1"/>
    <property type="molecule type" value="Genomic_DNA"/>
</dbReference>
<dbReference type="InterPro" id="IPR042100">
    <property type="entry name" value="Bug_dom1"/>
</dbReference>
<dbReference type="Gene3D" id="3.40.190.10">
    <property type="entry name" value="Periplasmic binding protein-like II"/>
    <property type="match status" value="1"/>
</dbReference>
<reference evidence="4" key="1">
    <citation type="journal article" date="2019" name="Int. J. Syst. Evol. Microbiol.">
        <title>The Global Catalogue of Microorganisms (GCM) 10K type strain sequencing project: providing services to taxonomists for standard genome sequencing and annotation.</title>
        <authorList>
            <consortium name="The Broad Institute Genomics Platform"/>
            <consortium name="The Broad Institute Genome Sequencing Center for Infectious Disease"/>
            <person name="Wu L."/>
            <person name="Ma J."/>
        </authorList>
    </citation>
    <scope>NUCLEOTIDE SEQUENCE [LARGE SCALE GENOMIC DNA]</scope>
    <source>
        <strain evidence="4">CCUG 39402</strain>
    </source>
</reference>
<comment type="caution">
    <text evidence="3">The sequence shown here is derived from an EMBL/GenBank/DDBJ whole genome shotgun (WGS) entry which is preliminary data.</text>
</comment>
<proteinExistence type="inferred from homology"/>
<evidence type="ECO:0000256" key="1">
    <source>
        <dbReference type="ARBA" id="ARBA00006987"/>
    </source>
</evidence>
<name>A0ABW1U496_9BURK</name>
<comment type="similarity">
    <text evidence="1">Belongs to the UPF0065 (bug) family.</text>
</comment>
<dbReference type="PIRSF" id="PIRSF017082">
    <property type="entry name" value="YflP"/>
    <property type="match status" value="1"/>
</dbReference>
<organism evidence="3 4">
    <name type="scientific">Polaromonas aquatica</name>
    <dbReference type="NCBI Taxonomy" id="332657"/>
    <lineage>
        <taxon>Bacteria</taxon>
        <taxon>Pseudomonadati</taxon>
        <taxon>Pseudomonadota</taxon>
        <taxon>Betaproteobacteria</taxon>
        <taxon>Burkholderiales</taxon>
        <taxon>Comamonadaceae</taxon>
        <taxon>Polaromonas</taxon>
    </lineage>
</organism>
<keyword evidence="4" id="KW-1185">Reference proteome</keyword>
<dbReference type="InterPro" id="IPR005064">
    <property type="entry name" value="BUG"/>
</dbReference>
<dbReference type="SUPFAM" id="SSF53850">
    <property type="entry name" value="Periplasmic binding protein-like II"/>
    <property type="match status" value="1"/>
</dbReference>
<dbReference type="PANTHER" id="PTHR42928">
    <property type="entry name" value="TRICARBOXYLATE-BINDING PROTEIN"/>
    <property type="match status" value="1"/>
</dbReference>
<evidence type="ECO:0000256" key="2">
    <source>
        <dbReference type="SAM" id="SignalP"/>
    </source>
</evidence>
<dbReference type="PANTHER" id="PTHR42928:SF5">
    <property type="entry name" value="BLR1237 PROTEIN"/>
    <property type="match status" value="1"/>
</dbReference>
<dbReference type="Proteomes" id="UP001596270">
    <property type="component" value="Unassembled WGS sequence"/>
</dbReference>
<dbReference type="Pfam" id="PF03401">
    <property type="entry name" value="TctC"/>
    <property type="match status" value="1"/>
</dbReference>
<sequence>MKRKTFFKIGAAALLAGLTAAGALAQTAAWPQKQIRLLVAAPAGSAPDLIARIIGDKLSKQLGQPLIVDNRPGAGGIVAMGMLKSAPPDGYTLAIPQAAVVVVTPFTYKEASYDIERDFETFAVVGKTPMLFVTNASNPAKNLADAVAMARAKPDQVAVGNPTRTSIPHLAAELVGIKTNAKFQQVSFANTGQGIQAVVNGDTAFYVDGVGPLIQLVKAGRLRSLAIASETELPGLEGIPLANKTVPGLNVYGWFSMQAPKGTPAAVLQRLNAEVNVAMQQPDVVAKFREFGTYVTPGSVADAHNFVKSETAQFGGVIRTLGLKPE</sequence>
<evidence type="ECO:0000313" key="3">
    <source>
        <dbReference type="EMBL" id="MFC6284517.1"/>
    </source>
</evidence>
<keyword evidence="2" id="KW-0732">Signal</keyword>
<dbReference type="CDD" id="cd07012">
    <property type="entry name" value="PBP2_Bug_TTT"/>
    <property type="match status" value="1"/>
</dbReference>
<dbReference type="Gene3D" id="3.40.190.150">
    <property type="entry name" value="Bordetella uptake gene, domain 1"/>
    <property type="match status" value="1"/>
</dbReference>
<feature type="signal peptide" evidence="2">
    <location>
        <begin position="1"/>
        <end position="25"/>
    </location>
</feature>
<evidence type="ECO:0000313" key="4">
    <source>
        <dbReference type="Proteomes" id="UP001596270"/>
    </source>
</evidence>
<feature type="chain" id="PRO_5045496774" evidence="2">
    <location>
        <begin position="26"/>
        <end position="326"/>
    </location>
</feature>